<sequence length="269" mass="28566">MPPSSSETPRPMSTPPDPPPVDLILVPQGAEYQAVERGLRPIPPPQRPRLVALAVGYEAVIQRLGDPALQTVLESCRHGLVMGLAGSLSPQLGVGEVVVYQEIRVLRSAASVSRLAVTLAAHEPDLDAPDYAPFGCDHGYSASLLQRLPQARSVIALSSDRLVHQGHEKLSLGQQSGAAVVDMEAIALHQLLHHRGDRPPLTLGTVRVISDDCATTLPNLSPAFKADGSLDGWVLAGTLVQNPIAAFNLIRGSLRALATLEKVTTQLLT</sequence>
<feature type="region of interest" description="Disordered" evidence="1">
    <location>
        <begin position="1"/>
        <end position="22"/>
    </location>
</feature>
<feature type="compositionally biased region" description="Pro residues" evidence="1">
    <location>
        <begin position="12"/>
        <end position="21"/>
    </location>
</feature>
<keyword evidence="4" id="KW-1185">Reference proteome</keyword>
<evidence type="ECO:0000313" key="3">
    <source>
        <dbReference type="EMBL" id="KKI99075.1"/>
    </source>
</evidence>
<gene>
    <name evidence="3" type="ORF">PROH_14895</name>
</gene>
<organism evidence="3 4">
    <name type="scientific">Prochlorothrix hollandica PCC 9006 = CALU 1027</name>
    <dbReference type="NCBI Taxonomy" id="317619"/>
    <lineage>
        <taxon>Bacteria</taxon>
        <taxon>Bacillati</taxon>
        <taxon>Cyanobacteriota</taxon>
        <taxon>Cyanophyceae</taxon>
        <taxon>Prochlorotrichales</taxon>
        <taxon>Prochlorotrichaceae</taxon>
        <taxon>Prochlorothrix</taxon>
    </lineage>
</organism>
<protein>
    <recommendedName>
        <fullName evidence="2">Nucleoside phosphorylase domain-containing protein</fullName>
    </recommendedName>
</protein>
<dbReference type="EMBL" id="AJTX02000006">
    <property type="protein sequence ID" value="KKI99075.1"/>
    <property type="molecule type" value="Genomic_DNA"/>
</dbReference>
<dbReference type="InterPro" id="IPR035994">
    <property type="entry name" value="Nucleoside_phosphorylase_sf"/>
</dbReference>
<evidence type="ECO:0000259" key="2">
    <source>
        <dbReference type="Pfam" id="PF01048"/>
    </source>
</evidence>
<evidence type="ECO:0000313" key="4">
    <source>
        <dbReference type="Proteomes" id="UP000034681"/>
    </source>
</evidence>
<dbReference type="InterPro" id="IPR000845">
    <property type="entry name" value="Nucleoside_phosphorylase_d"/>
</dbReference>
<dbReference type="SUPFAM" id="SSF53167">
    <property type="entry name" value="Purine and uridine phosphorylases"/>
    <property type="match status" value="1"/>
</dbReference>
<dbReference type="Pfam" id="PF01048">
    <property type="entry name" value="PNP_UDP_1"/>
    <property type="match status" value="1"/>
</dbReference>
<name>A0A0M2PRB3_PROHO</name>
<dbReference type="eggNOG" id="COG0775">
    <property type="taxonomic scope" value="Bacteria"/>
</dbReference>
<dbReference type="Proteomes" id="UP000034681">
    <property type="component" value="Unassembled WGS sequence"/>
</dbReference>
<evidence type="ECO:0000256" key="1">
    <source>
        <dbReference type="SAM" id="MobiDB-lite"/>
    </source>
</evidence>
<dbReference type="GO" id="GO:0003824">
    <property type="term" value="F:catalytic activity"/>
    <property type="evidence" value="ECO:0007669"/>
    <property type="project" value="InterPro"/>
</dbReference>
<reference evidence="3" key="1">
    <citation type="submission" date="2012-04" db="EMBL/GenBank/DDBJ databases">
        <authorList>
            <person name="Borisov I.G."/>
            <person name="Ivanikova N.V."/>
            <person name="Pinevich A.V."/>
        </authorList>
    </citation>
    <scope>NUCLEOTIDE SEQUENCE</scope>
    <source>
        <strain evidence="3">CALU 1027</strain>
    </source>
</reference>
<proteinExistence type="predicted"/>
<dbReference type="GO" id="GO:0009116">
    <property type="term" value="P:nucleoside metabolic process"/>
    <property type="evidence" value="ECO:0007669"/>
    <property type="project" value="InterPro"/>
</dbReference>
<accession>A0A0M2PRB3</accession>
<dbReference type="STRING" id="317619.GCA_000332315_02117"/>
<dbReference type="Gene3D" id="3.40.50.1580">
    <property type="entry name" value="Nucleoside phosphorylase domain"/>
    <property type="match status" value="1"/>
</dbReference>
<comment type="caution">
    <text evidence="3">The sequence shown here is derived from an EMBL/GenBank/DDBJ whole genome shotgun (WGS) entry which is preliminary data.</text>
</comment>
<feature type="domain" description="Nucleoside phosphorylase" evidence="2">
    <location>
        <begin position="75"/>
        <end position="214"/>
    </location>
</feature>
<dbReference type="AlphaFoldDB" id="A0A0M2PRB3"/>
<dbReference type="OrthoDB" id="529685at2"/>